<evidence type="ECO:0000259" key="3">
    <source>
        <dbReference type="Pfam" id="PF01345"/>
    </source>
</evidence>
<keyword evidence="2" id="KW-0472">Membrane</keyword>
<evidence type="ECO:0000259" key="4">
    <source>
        <dbReference type="Pfam" id="PF16555"/>
    </source>
</evidence>
<evidence type="ECO:0000313" key="6">
    <source>
        <dbReference type="Proteomes" id="UP000010445"/>
    </source>
</evidence>
<dbReference type="InterPro" id="IPR032364">
    <property type="entry name" value="GramPos_pilinD1_N"/>
</dbReference>
<evidence type="ECO:0000256" key="1">
    <source>
        <dbReference type="SAM" id="MobiDB-lite"/>
    </source>
</evidence>
<dbReference type="AlphaFoldDB" id="L1MKH7"/>
<gene>
    <name evidence="5" type="ORF">HMPREF9997_00439</name>
</gene>
<feature type="domain" description="DUF11" evidence="3">
    <location>
        <begin position="170"/>
        <end position="265"/>
    </location>
</feature>
<dbReference type="RefSeq" id="WP_006062691.1">
    <property type="nucleotide sequence ID" value="NZ_KB290827.1"/>
</dbReference>
<dbReference type="Gene3D" id="2.60.40.740">
    <property type="match status" value="1"/>
</dbReference>
<name>L1MKH7_9CORY</name>
<evidence type="ECO:0000256" key="2">
    <source>
        <dbReference type="SAM" id="Phobius"/>
    </source>
</evidence>
<dbReference type="HOGENOM" id="CLU_665177_0_0_11"/>
<dbReference type="PATRIC" id="fig|1035195.3.peg.398"/>
<organism evidence="5 6">
    <name type="scientific">Corynebacterium durum F0235</name>
    <dbReference type="NCBI Taxonomy" id="1035195"/>
    <lineage>
        <taxon>Bacteria</taxon>
        <taxon>Bacillati</taxon>
        <taxon>Actinomycetota</taxon>
        <taxon>Actinomycetes</taxon>
        <taxon>Mycobacteriales</taxon>
        <taxon>Corynebacteriaceae</taxon>
        <taxon>Corynebacterium</taxon>
    </lineage>
</organism>
<keyword evidence="6" id="KW-1185">Reference proteome</keyword>
<dbReference type="NCBIfam" id="NF033902">
    <property type="entry name" value="iso_D2_wall_anc"/>
    <property type="match status" value="1"/>
</dbReference>
<protein>
    <submittedName>
        <fullName evidence="5">Repeat-containing protein</fullName>
    </submittedName>
</protein>
<feature type="domain" description="Gram-positive pilin subunit D1 N-terminal" evidence="4">
    <location>
        <begin position="48"/>
        <end position="167"/>
    </location>
</feature>
<sequence length="413" mass="43158">MTRTVELLVSSLLVVLLIVLGVVTMPAADAHPQFDAGRTAQLSIHKTASSTDTAQEPLAGVVFGIQKVNGIDLNSNEGWKELSTLDARDVQQHPERLGELTHAATRMVDATTAAAVFSDLPLGVYLVTEQPARIGDVSYSVVAPFLVPLPMNTGDGWNYDVVVQAKNQPISITKTASATNVQSGDDITYTLNSTIPAPDTQGKLYRYIVTDPLPSAVTYRSAELTLTGFDGAPQLRADTDYTVRYDAASREVTLTVTEAGLRTLADARAHNAAAHVRASIRVTAVGNPGDPIDNTAAFFPDGYDPATGKGISSNTHRIVIADHKPPVDGSGNSSGGAASGASAGGASGGGPASNGTSADTPTSWLQRRGVLRQGQLALTGAGIYGLCIAGATALFAGAALMYYRDRKQRKAKR</sequence>
<dbReference type="Pfam" id="PF01345">
    <property type="entry name" value="DUF11"/>
    <property type="match status" value="1"/>
</dbReference>
<dbReference type="EMBL" id="AMEM01000009">
    <property type="protein sequence ID" value="EKX91778.1"/>
    <property type="molecule type" value="Genomic_DNA"/>
</dbReference>
<keyword evidence="2" id="KW-0812">Transmembrane</keyword>
<accession>L1MKH7</accession>
<reference evidence="5 6" key="1">
    <citation type="submission" date="2012-05" db="EMBL/GenBank/DDBJ databases">
        <authorList>
            <person name="Weinstock G."/>
            <person name="Sodergren E."/>
            <person name="Lobos E.A."/>
            <person name="Fulton L."/>
            <person name="Fulton R."/>
            <person name="Courtney L."/>
            <person name="Fronick C."/>
            <person name="O'Laughlin M."/>
            <person name="Godfrey J."/>
            <person name="Wilson R.M."/>
            <person name="Miner T."/>
            <person name="Farmer C."/>
            <person name="Delehaunty K."/>
            <person name="Cordes M."/>
            <person name="Minx P."/>
            <person name="Tomlinson C."/>
            <person name="Chen J."/>
            <person name="Wollam A."/>
            <person name="Pepin K.H."/>
            <person name="Bhonagiri V."/>
            <person name="Zhang X."/>
            <person name="Suruliraj S."/>
            <person name="Warren W."/>
            <person name="Mitreva M."/>
            <person name="Mardis E.R."/>
            <person name="Wilson R.K."/>
        </authorList>
    </citation>
    <scope>NUCLEOTIDE SEQUENCE [LARGE SCALE GENOMIC DNA]</scope>
    <source>
        <strain evidence="5 6">F0235</strain>
    </source>
</reference>
<dbReference type="InterPro" id="IPR026466">
    <property type="entry name" value="Fim_isopep_form_D2_dom"/>
</dbReference>
<dbReference type="Pfam" id="PF16555">
    <property type="entry name" value="GramPos_pilinD1"/>
    <property type="match status" value="1"/>
</dbReference>
<dbReference type="InterPro" id="IPR048052">
    <property type="entry name" value="FM1-like"/>
</dbReference>
<evidence type="ECO:0000313" key="5">
    <source>
        <dbReference type="EMBL" id="EKX91778.1"/>
    </source>
</evidence>
<proteinExistence type="predicted"/>
<feature type="transmembrane region" description="Helical" evidence="2">
    <location>
        <begin position="381"/>
        <end position="403"/>
    </location>
</feature>
<feature type="compositionally biased region" description="Gly residues" evidence="1">
    <location>
        <begin position="332"/>
        <end position="352"/>
    </location>
</feature>
<dbReference type="InterPro" id="IPR013783">
    <property type="entry name" value="Ig-like_fold"/>
</dbReference>
<dbReference type="GO" id="GO:0005975">
    <property type="term" value="P:carbohydrate metabolic process"/>
    <property type="evidence" value="ECO:0007669"/>
    <property type="project" value="UniProtKB-ARBA"/>
</dbReference>
<dbReference type="Proteomes" id="UP000010445">
    <property type="component" value="Unassembled WGS sequence"/>
</dbReference>
<dbReference type="InterPro" id="IPR001434">
    <property type="entry name" value="OmcB-like_DUF11"/>
</dbReference>
<keyword evidence="2" id="KW-1133">Transmembrane helix</keyword>
<dbReference type="STRING" id="1035195.HMPREF9997_00439"/>
<dbReference type="NCBIfam" id="TIGR04226">
    <property type="entry name" value="RrgB_K2N_iso_D2"/>
    <property type="match status" value="1"/>
</dbReference>
<feature type="region of interest" description="Disordered" evidence="1">
    <location>
        <begin position="322"/>
        <end position="361"/>
    </location>
</feature>
<dbReference type="Gene3D" id="2.60.40.10">
    <property type="entry name" value="Immunoglobulins"/>
    <property type="match status" value="1"/>
</dbReference>
<dbReference type="eggNOG" id="COG4932">
    <property type="taxonomic scope" value="Bacteria"/>
</dbReference>
<comment type="caution">
    <text evidence="5">The sequence shown here is derived from an EMBL/GenBank/DDBJ whole genome shotgun (WGS) entry which is preliminary data.</text>
</comment>